<feature type="signal peptide" evidence="2">
    <location>
        <begin position="1"/>
        <end position="19"/>
    </location>
</feature>
<evidence type="ECO:0000256" key="2">
    <source>
        <dbReference type="SAM" id="SignalP"/>
    </source>
</evidence>
<feature type="compositionally biased region" description="Polar residues" evidence="1">
    <location>
        <begin position="122"/>
        <end position="136"/>
    </location>
</feature>
<name>A0A0K2VC79_LEPSM</name>
<feature type="region of interest" description="Disordered" evidence="1">
    <location>
        <begin position="122"/>
        <end position="165"/>
    </location>
</feature>
<organism evidence="3">
    <name type="scientific">Lepeophtheirus salmonis</name>
    <name type="common">Salmon louse</name>
    <name type="synonym">Caligus salmonis</name>
    <dbReference type="NCBI Taxonomy" id="72036"/>
    <lineage>
        <taxon>Eukaryota</taxon>
        <taxon>Metazoa</taxon>
        <taxon>Ecdysozoa</taxon>
        <taxon>Arthropoda</taxon>
        <taxon>Crustacea</taxon>
        <taxon>Multicrustacea</taxon>
        <taxon>Hexanauplia</taxon>
        <taxon>Copepoda</taxon>
        <taxon>Siphonostomatoida</taxon>
        <taxon>Caligidae</taxon>
        <taxon>Lepeophtheirus</taxon>
    </lineage>
</organism>
<dbReference type="EMBL" id="HACA01030170">
    <property type="protein sequence ID" value="CDW47531.1"/>
    <property type="molecule type" value="Transcribed_RNA"/>
</dbReference>
<feature type="compositionally biased region" description="Polar residues" evidence="1">
    <location>
        <begin position="145"/>
        <end position="154"/>
    </location>
</feature>
<proteinExistence type="predicted"/>
<sequence length="185" mass="20934">MYRALVYIISFFLFYLVSCINSLPQPKADIGDLEGSTMTRQKRQISPQGHFKGYEIPLPHKGYDPPAFLPQTTVPPPPGLPPLPLQPLQTSTASLPCRRVTITTTTTTTTTTLPPCRRRFVTTTTLPPCPRTSNPIPSRDYRQSFRGSNRLHSMQSDESRDVYQSTKIGFRHYSSFQKRSNTKKS</sequence>
<evidence type="ECO:0000256" key="1">
    <source>
        <dbReference type="SAM" id="MobiDB-lite"/>
    </source>
</evidence>
<feature type="chain" id="PRO_5005489476" evidence="2">
    <location>
        <begin position="20"/>
        <end position="185"/>
    </location>
</feature>
<keyword evidence="2" id="KW-0732">Signal</keyword>
<protein>
    <submittedName>
        <fullName evidence="3">Uncharacterized protein</fullName>
    </submittedName>
</protein>
<dbReference type="AlphaFoldDB" id="A0A0K2VC79"/>
<accession>A0A0K2VC79</accession>
<evidence type="ECO:0000313" key="3">
    <source>
        <dbReference type="EMBL" id="CDW47531.1"/>
    </source>
</evidence>
<reference evidence="3" key="1">
    <citation type="submission" date="2014-05" db="EMBL/GenBank/DDBJ databases">
        <authorList>
            <person name="Chronopoulou M."/>
        </authorList>
    </citation>
    <scope>NUCLEOTIDE SEQUENCE</scope>
    <source>
        <tissue evidence="3">Whole organism</tissue>
    </source>
</reference>